<dbReference type="SUPFAM" id="SSF160920">
    <property type="entry name" value="PSTPO5379-like"/>
    <property type="match status" value="1"/>
</dbReference>
<evidence type="ECO:0000256" key="3">
    <source>
        <dbReference type="HAMAP-Rule" id="MF_01830"/>
    </source>
</evidence>
<evidence type="ECO:0000256" key="2">
    <source>
        <dbReference type="ARBA" id="ARBA00023239"/>
    </source>
</evidence>
<dbReference type="PANTHER" id="PTHR32022">
    <property type="entry name" value="D-GLUTAMATE CYCLASE, MITOCHONDRIAL"/>
    <property type="match status" value="1"/>
</dbReference>
<dbReference type="InterPro" id="IPR016938">
    <property type="entry name" value="UPF0317"/>
</dbReference>
<organism evidence="4">
    <name type="scientific">Ruegeria sp. PrR005</name>
    <dbReference type="NCBI Taxonomy" id="2706882"/>
    <lineage>
        <taxon>Bacteria</taxon>
        <taxon>Pseudomonadati</taxon>
        <taxon>Pseudomonadota</taxon>
        <taxon>Alphaproteobacteria</taxon>
        <taxon>Rhodobacterales</taxon>
        <taxon>Roseobacteraceae</taxon>
        <taxon>Ruegeria</taxon>
    </lineage>
</organism>
<dbReference type="Gene3D" id="3.40.1640.10">
    <property type="entry name" value="PSTPO5379-like"/>
    <property type="match status" value="1"/>
</dbReference>
<accession>A0A6B2NZN3</accession>
<dbReference type="AlphaFoldDB" id="A0A6B2NZN3"/>
<dbReference type="PANTHER" id="PTHR32022:SF10">
    <property type="entry name" value="D-GLUTAMATE CYCLASE, MITOCHONDRIAL"/>
    <property type="match status" value="1"/>
</dbReference>
<dbReference type="FunFam" id="3.30.2040.10:FF:000001">
    <property type="entry name" value="D-glutamate cyclase, mitochondrial"/>
    <property type="match status" value="1"/>
</dbReference>
<dbReference type="HAMAP" id="MF_01830">
    <property type="entry name" value="Hydro_lyase"/>
    <property type="match status" value="1"/>
</dbReference>
<sequence length="286" mass="30983">MGEICHPLTKGGGTVTTDHERLRRADISEVRGEIRTGRYRAHTAGLGLGFLQTNLAILPAAFALDFMRYCQRNPKPCPLVGVSDTGNPLMFTLGRDIDIRTDVPAYNIYREGRLDHSTPSIEDIWRTDMVAFALGCSFTFERALIEAGIPVWHIDNDRTVPMFRSNIDTVPAGPFSGKMVVSMRGIAADRVTDAIEISSRYPLAHGAPVHVGDPGAIGISDVARPDWGGPAPIGEGQVPVFWACGVTPQVAIEKAAIPLCITHKPGHMLITDIPEDAEVPVLRPTS</sequence>
<dbReference type="EMBL" id="JAAGOX010000056">
    <property type="protein sequence ID" value="NDW47879.1"/>
    <property type="molecule type" value="Genomic_DNA"/>
</dbReference>
<gene>
    <name evidence="4" type="ORF">G0P99_23280</name>
</gene>
<dbReference type="EC" id="4.2.1.-" evidence="3"/>
<dbReference type="Gene3D" id="3.30.2040.10">
    <property type="entry name" value="PSTPO5379-like domain"/>
    <property type="match status" value="1"/>
</dbReference>
<dbReference type="NCBIfam" id="NF003969">
    <property type="entry name" value="PRK05463.1"/>
    <property type="match status" value="1"/>
</dbReference>
<name>A0A6B2NZN3_9RHOB</name>
<reference evidence="4" key="1">
    <citation type="submission" date="2020-02" db="EMBL/GenBank/DDBJ databases">
        <title>Delineation of the pyrene-degrading pathway in Roseobacter clade bacteria by genomic analysis.</title>
        <authorList>
            <person name="Zhou H."/>
            <person name="Wang H."/>
        </authorList>
    </citation>
    <scope>NUCLEOTIDE SEQUENCE</scope>
    <source>
        <strain evidence="4">PrR005</strain>
    </source>
</reference>
<comment type="caution">
    <text evidence="4">The sequence shown here is derived from an EMBL/GenBank/DDBJ whole genome shotgun (WGS) entry which is preliminary data.</text>
</comment>
<evidence type="ECO:0000313" key="4">
    <source>
        <dbReference type="EMBL" id="NDW47879.1"/>
    </source>
</evidence>
<dbReference type="InterPro" id="IPR009906">
    <property type="entry name" value="D-Glu_cyclase"/>
</dbReference>
<comment type="similarity">
    <text evidence="1 3">Belongs to the D-glutamate cyclase family.</text>
</comment>
<protein>
    <recommendedName>
        <fullName evidence="3">Putative hydro-lyase G0P99_23280</fullName>
        <ecNumber evidence="3">4.2.1.-</ecNumber>
    </recommendedName>
</protein>
<dbReference type="GO" id="GO:0016829">
    <property type="term" value="F:lyase activity"/>
    <property type="evidence" value="ECO:0007669"/>
    <property type="project" value="UniProtKB-KW"/>
</dbReference>
<evidence type="ECO:0000256" key="1">
    <source>
        <dbReference type="ARBA" id="ARBA00007896"/>
    </source>
</evidence>
<dbReference type="InterPro" id="IPR038021">
    <property type="entry name" value="Putative_hydro-lyase"/>
</dbReference>
<proteinExistence type="inferred from homology"/>
<dbReference type="PIRSF" id="PIRSF029755">
    <property type="entry name" value="UCP029755"/>
    <property type="match status" value="1"/>
</dbReference>
<dbReference type="Pfam" id="PF07286">
    <property type="entry name" value="D-Glu_cyclase"/>
    <property type="match status" value="1"/>
</dbReference>
<keyword evidence="2 3" id="KW-0456">Lyase</keyword>